<evidence type="ECO:0000256" key="1">
    <source>
        <dbReference type="ARBA" id="ARBA00004167"/>
    </source>
</evidence>
<keyword evidence="5" id="KW-0472">Membrane</keyword>
<proteinExistence type="inferred from homology"/>
<comment type="caution">
    <text evidence="8">The sequence shown here is derived from an EMBL/GenBank/DDBJ whole genome shotgun (WGS) entry which is preliminary data.</text>
</comment>
<feature type="non-terminal residue" evidence="8">
    <location>
        <position position="1"/>
    </location>
</feature>
<evidence type="ECO:0000256" key="5">
    <source>
        <dbReference type="ARBA" id="ARBA00023136"/>
    </source>
</evidence>
<dbReference type="InterPro" id="IPR036013">
    <property type="entry name" value="Band_7/SPFH_dom_sf"/>
</dbReference>
<keyword evidence="8" id="KW-0378">Hydrolase</keyword>
<dbReference type="InterPro" id="IPR010201">
    <property type="entry name" value="HflK"/>
</dbReference>
<dbReference type="EMBL" id="DRKW01000192">
    <property type="protein sequence ID" value="HEB74232.1"/>
    <property type="molecule type" value="Genomic_DNA"/>
</dbReference>
<comment type="subunit">
    <text evidence="6">HflC and HflK may interact to form a multimeric complex.</text>
</comment>
<organism evidence="8">
    <name type="scientific">Desulfofervidus auxilii</name>
    <dbReference type="NCBI Taxonomy" id="1621989"/>
    <lineage>
        <taxon>Bacteria</taxon>
        <taxon>Pseudomonadati</taxon>
        <taxon>Thermodesulfobacteriota</taxon>
        <taxon>Candidatus Desulfofervidia</taxon>
        <taxon>Candidatus Desulfofervidales</taxon>
        <taxon>Candidatus Desulfofervidaceae</taxon>
        <taxon>Candidatus Desulfofervidus</taxon>
    </lineage>
</organism>
<evidence type="ECO:0000259" key="7">
    <source>
        <dbReference type="Pfam" id="PF01145"/>
    </source>
</evidence>
<feature type="domain" description="Band 7" evidence="7">
    <location>
        <begin position="4"/>
        <end position="91"/>
    </location>
</feature>
<dbReference type="InterPro" id="IPR001107">
    <property type="entry name" value="Band_7"/>
</dbReference>
<evidence type="ECO:0000313" key="8">
    <source>
        <dbReference type="EMBL" id="HEB74232.1"/>
    </source>
</evidence>
<sequence length="197" mass="22103">IPKTVKDAAEASMRETVGKTPIDEVLTIGKFRIQQETKALLQSILDNYQAGISIVAVQLQDVHPPQAVVKAFKDVASAKEDKSKFINEAQAYRNDILPQAKGKAAQIINEAMAYKETRIKRAEGEMQRFLSRLKAYKQAPKIIRSQVYLDTMEKILAQTREIIVPEKVEKIILPLNQPSQTLPSMEGRKTSLTTRGK</sequence>
<evidence type="ECO:0000256" key="6">
    <source>
        <dbReference type="RuleBase" id="RU364113"/>
    </source>
</evidence>
<reference evidence="8" key="1">
    <citation type="journal article" date="2020" name="mSystems">
        <title>Genome- and Community-Level Interaction Insights into Carbon Utilization and Element Cycling Functions of Hydrothermarchaeota in Hydrothermal Sediment.</title>
        <authorList>
            <person name="Zhou Z."/>
            <person name="Liu Y."/>
            <person name="Xu W."/>
            <person name="Pan J."/>
            <person name="Luo Z.H."/>
            <person name="Li M."/>
        </authorList>
    </citation>
    <scope>NUCLEOTIDE SEQUENCE [LARGE SCALE GENOMIC DNA]</scope>
    <source>
        <strain evidence="8">HyVt-45</strain>
    </source>
</reference>
<keyword evidence="3" id="KW-0812">Transmembrane</keyword>
<evidence type="ECO:0000256" key="2">
    <source>
        <dbReference type="ARBA" id="ARBA00006971"/>
    </source>
</evidence>
<evidence type="ECO:0000256" key="3">
    <source>
        <dbReference type="ARBA" id="ARBA00022692"/>
    </source>
</evidence>
<protein>
    <recommendedName>
        <fullName evidence="6">Protein HflK</fullName>
    </recommendedName>
</protein>
<dbReference type="AlphaFoldDB" id="A0A7V1I4J1"/>
<keyword evidence="8" id="KW-0645">Protease</keyword>
<dbReference type="Pfam" id="PF01145">
    <property type="entry name" value="Band_7"/>
    <property type="match status" value="1"/>
</dbReference>
<dbReference type="Gene3D" id="3.30.479.30">
    <property type="entry name" value="Band 7 domain"/>
    <property type="match status" value="1"/>
</dbReference>
<keyword evidence="4" id="KW-1133">Transmembrane helix</keyword>
<dbReference type="PANTHER" id="PTHR43327">
    <property type="entry name" value="STOMATIN-LIKE PROTEIN 2, MITOCHONDRIAL"/>
    <property type="match status" value="1"/>
</dbReference>
<dbReference type="NCBIfam" id="TIGR01933">
    <property type="entry name" value="hflK"/>
    <property type="match status" value="1"/>
</dbReference>
<dbReference type="PANTHER" id="PTHR43327:SF2">
    <property type="entry name" value="MODULATOR OF FTSH PROTEASE HFLK"/>
    <property type="match status" value="1"/>
</dbReference>
<dbReference type="GO" id="GO:0006508">
    <property type="term" value="P:proteolysis"/>
    <property type="evidence" value="ECO:0007669"/>
    <property type="project" value="UniProtKB-KW"/>
</dbReference>
<dbReference type="Proteomes" id="UP000886268">
    <property type="component" value="Unassembled WGS sequence"/>
</dbReference>
<name>A0A7V1I4J1_DESA2</name>
<dbReference type="GO" id="GO:0016020">
    <property type="term" value="C:membrane"/>
    <property type="evidence" value="ECO:0007669"/>
    <property type="project" value="UniProtKB-SubCell"/>
</dbReference>
<comment type="similarity">
    <text evidence="2 6">Belongs to the band 7/mec-2 family. HflK subfamily.</text>
</comment>
<evidence type="ECO:0000256" key="4">
    <source>
        <dbReference type="ARBA" id="ARBA00022989"/>
    </source>
</evidence>
<dbReference type="CDD" id="cd03404">
    <property type="entry name" value="SPFH_HflK"/>
    <property type="match status" value="1"/>
</dbReference>
<comment type="function">
    <text evidence="6">HflC and HflK could encode or regulate a protease.</text>
</comment>
<gene>
    <name evidence="8" type="primary">hflK</name>
    <name evidence="8" type="ORF">ENJ03_03320</name>
</gene>
<comment type="subcellular location">
    <subcellularLocation>
        <location evidence="1">Membrane</location>
        <topology evidence="1">Single-pass membrane protein</topology>
    </subcellularLocation>
</comment>
<dbReference type="InterPro" id="IPR050710">
    <property type="entry name" value="Band7/mec-2_domain"/>
</dbReference>
<dbReference type="GO" id="GO:0008233">
    <property type="term" value="F:peptidase activity"/>
    <property type="evidence" value="ECO:0007669"/>
    <property type="project" value="UniProtKB-KW"/>
</dbReference>
<accession>A0A7V1I4J1</accession>
<dbReference type="SUPFAM" id="SSF117892">
    <property type="entry name" value="Band 7/SPFH domain"/>
    <property type="match status" value="1"/>
</dbReference>